<dbReference type="PANTHER" id="PTHR30386:SF26">
    <property type="entry name" value="TRANSPORT PROTEIN COMB"/>
    <property type="match status" value="1"/>
</dbReference>
<evidence type="ECO:0000313" key="6">
    <source>
        <dbReference type="EMBL" id="MBK4716654.1"/>
    </source>
</evidence>
<dbReference type="PANTHER" id="PTHR30386">
    <property type="entry name" value="MEMBRANE FUSION SUBUNIT OF EMRAB-TOLC MULTIDRUG EFFLUX PUMP"/>
    <property type="match status" value="1"/>
</dbReference>
<protein>
    <submittedName>
        <fullName evidence="6">HlyD family efflux transporter periplasmic adaptor subunit</fullName>
    </submittedName>
</protein>
<organism evidence="6 7">
    <name type="scientific">Tenebrionibacter intestinalis</name>
    <dbReference type="NCBI Taxonomy" id="2799638"/>
    <lineage>
        <taxon>Bacteria</taxon>
        <taxon>Pseudomonadati</taxon>
        <taxon>Pseudomonadota</taxon>
        <taxon>Gammaproteobacteria</taxon>
        <taxon>Enterobacterales</taxon>
        <taxon>Enterobacteriaceae</taxon>
        <taxon>Tenebrionibacter/Tenebrionicola group</taxon>
        <taxon>Tenebrionibacter</taxon>
    </lineage>
</organism>
<dbReference type="RefSeq" id="WP_238714875.1">
    <property type="nucleotide sequence ID" value="NZ_JAEPBH010000047.1"/>
</dbReference>
<keyword evidence="7" id="KW-1185">Reference proteome</keyword>
<evidence type="ECO:0000256" key="3">
    <source>
        <dbReference type="ARBA" id="ARBA00022989"/>
    </source>
</evidence>
<gene>
    <name evidence="6" type="ORF">JJB97_15215</name>
</gene>
<keyword evidence="4" id="KW-0472">Membrane</keyword>
<comment type="subcellular location">
    <subcellularLocation>
        <location evidence="1">Membrane</location>
        <topology evidence="1">Single-pass membrane protein</topology>
    </subcellularLocation>
</comment>
<dbReference type="Proteomes" id="UP000659047">
    <property type="component" value="Unassembled WGS sequence"/>
</dbReference>
<evidence type="ECO:0000256" key="5">
    <source>
        <dbReference type="SAM" id="Coils"/>
    </source>
</evidence>
<dbReference type="GO" id="GO:0016020">
    <property type="term" value="C:membrane"/>
    <property type="evidence" value="ECO:0007669"/>
    <property type="project" value="UniProtKB-SubCell"/>
</dbReference>
<comment type="caution">
    <text evidence="6">The sequence shown here is derived from an EMBL/GenBank/DDBJ whole genome shotgun (WGS) entry which is preliminary data.</text>
</comment>
<dbReference type="Gene3D" id="2.40.30.170">
    <property type="match status" value="1"/>
</dbReference>
<keyword evidence="3" id="KW-1133">Transmembrane helix</keyword>
<keyword evidence="2" id="KW-0812">Transmembrane</keyword>
<dbReference type="EMBL" id="JAEPBH010000047">
    <property type="protein sequence ID" value="MBK4716654.1"/>
    <property type="molecule type" value="Genomic_DNA"/>
</dbReference>
<evidence type="ECO:0000256" key="4">
    <source>
        <dbReference type="ARBA" id="ARBA00023136"/>
    </source>
</evidence>
<keyword evidence="5" id="KW-0175">Coiled coil</keyword>
<dbReference type="AlphaFoldDB" id="A0A8K0V837"/>
<name>A0A8K0V837_9ENTR</name>
<dbReference type="InterPro" id="IPR050739">
    <property type="entry name" value="MFP"/>
</dbReference>
<reference evidence="6" key="1">
    <citation type="submission" date="2021-01" db="EMBL/GenBank/DDBJ databases">
        <title>Intestinitalea alba gen. nov., sp. nov., a novel genus of the family Enterobacteriaceae, isolated from the gut of the plastic-eating mealworm Tenebrio molitor L.</title>
        <authorList>
            <person name="Yang Y."/>
        </authorList>
    </citation>
    <scope>NUCLEOTIDE SEQUENCE</scope>
    <source>
        <strain evidence="6">BIT-L3</strain>
    </source>
</reference>
<sequence>MEKPIKRILVGRPTTKFSIAGAALAAMAFLFYSGMKVSSKEAFINGRISTVLSPLPGQLILTKVIAPGQSVLAHQPLGRVATTQANDQVPGLVAQRSLLEIQLAEIKKQISGIDRRLQIYTKQQQQYLAESQTQQKLGEKQSLAILTQLKEELRAIKAQSAFSKQQLQSYKDLYHKRFISRIEYEERKSNNQVLQASQQAKAAELQQRLQDVNAAKSGLQLTGPRTLDAPQQNLRDISLMLENIKQEREQLIARQKATSQSILEVTALLASRQQAVLSSTFDGVVWDVNAENGASVQSGTPVIRILDCNTRWVEAFFDEADASKLRPGMSVTVYLTTSSKITWQGTIKTIRAGSGRVAVGERDVQPPPEIARRQLPVKVLTAHIDINWKDSPEPASFCLAGRSVTVKL</sequence>
<evidence type="ECO:0000256" key="1">
    <source>
        <dbReference type="ARBA" id="ARBA00004167"/>
    </source>
</evidence>
<proteinExistence type="predicted"/>
<evidence type="ECO:0000256" key="2">
    <source>
        <dbReference type="ARBA" id="ARBA00022692"/>
    </source>
</evidence>
<evidence type="ECO:0000313" key="7">
    <source>
        <dbReference type="Proteomes" id="UP000659047"/>
    </source>
</evidence>
<accession>A0A8K0V837</accession>
<feature type="coiled-coil region" evidence="5">
    <location>
        <begin position="195"/>
        <end position="261"/>
    </location>
</feature>